<evidence type="ECO:0000313" key="2">
    <source>
        <dbReference type="Proteomes" id="UP000054761"/>
    </source>
</evidence>
<organism evidence="1 2">
    <name type="scientific">Legionella israelensis</name>
    <dbReference type="NCBI Taxonomy" id="454"/>
    <lineage>
        <taxon>Bacteria</taxon>
        <taxon>Pseudomonadati</taxon>
        <taxon>Pseudomonadota</taxon>
        <taxon>Gammaproteobacteria</taxon>
        <taxon>Legionellales</taxon>
        <taxon>Legionellaceae</taxon>
        <taxon>Legionella</taxon>
    </lineage>
</organism>
<sequence length="359" mass="42237">MTSYIEFTLLINFLKSKISEEDRARLDSEIRKVFKETDDELELSFYDKETLQEESSFNSLGAKLSILSYIAQLYTGIERAKTDDILDDVLIAIIIASKVNCDSAIWIADFPFVNINNREQFKKKERHFLANKLQFQTEFNPIVFKKLRQEYSSPNIDDSLQNEINQQRRFLEKENQEELDELAKIIFSYDKEEANTSSRLSSPLEAHEEHEKNKNYPIDVSAEKDFSKEFTEEVIKIQQQIDVQIKKLKKSIWNPFLGSPEAKIKALYLLKDFFNSPLEKAPNADNIGELIDAWKESRDYFRSKNKTNVSINAVLTQHRNIFFSDRRDKLTSTEEFIDNLFREFKDRSIYNLNNKIQLN</sequence>
<dbReference type="PATRIC" id="fig|454.4.peg.1537"/>
<accession>A0A0W0VTZ6</accession>
<comment type="caution">
    <text evidence="1">The sequence shown here is derived from an EMBL/GenBank/DDBJ whole genome shotgun (WGS) entry which is preliminary data.</text>
</comment>
<dbReference type="OrthoDB" id="5654404at2"/>
<proteinExistence type="predicted"/>
<protein>
    <submittedName>
        <fullName evidence="1">Uncharacterized protein</fullName>
    </submittedName>
</protein>
<dbReference type="RefSeq" id="WP_058501776.1">
    <property type="nucleotide sequence ID" value="NZ_CAAAJA010000144.1"/>
</dbReference>
<dbReference type="EMBL" id="LNYH01000073">
    <property type="protein sequence ID" value="KTD23490.1"/>
    <property type="molecule type" value="Genomic_DNA"/>
</dbReference>
<dbReference type="AlphaFoldDB" id="A0A0W0VTZ6"/>
<gene>
    <name evidence="1" type="ORF">Lisr_1420</name>
</gene>
<name>A0A0W0VTZ6_9GAMM</name>
<dbReference type="Proteomes" id="UP000054761">
    <property type="component" value="Unassembled WGS sequence"/>
</dbReference>
<reference evidence="1 2" key="1">
    <citation type="submission" date="2015-11" db="EMBL/GenBank/DDBJ databases">
        <title>Genomic analysis of 38 Legionella species identifies large and diverse effector repertoires.</title>
        <authorList>
            <person name="Burstein D."/>
            <person name="Amaro F."/>
            <person name="Zusman T."/>
            <person name="Lifshitz Z."/>
            <person name="Cohen O."/>
            <person name="Gilbert J.A."/>
            <person name="Pupko T."/>
            <person name="Shuman H.A."/>
            <person name="Segal G."/>
        </authorList>
    </citation>
    <scope>NUCLEOTIDE SEQUENCE [LARGE SCALE GENOMIC DNA]</scope>
    <source>
        <strain evidence="1 2">Bercovier 4</strain>
    </source>
</reference>
<evidence type="ECO:0000313" key="1">
    <source>
        <dbReference type="EMBL" id="KTD23490.1"/>
    </source>
</evidence>
<keyword evidence="2" id="KW-1185">Reference proteome</keyword>